<dbReference type="PANTHER" id="PTHR34700:SF4">
    <property type="entry name" value="PHAGE-LIKE ELEMENT PBSX PROTEIN XKDP"/>
    <property type="match status" value="1"/>
</dbReference>
<gene>
    <name evidence="2" type="ORF">KUM34_013505</name>
</gene>
<accession>A0AA46X1U2</accession>
<feature type="domain" description="LysM" evidence="1">
    <location>
        <begin position="74"/>
        <end position="121"/>
    </location>
</feature>
<sequence length="233" mass="25491">MILVDSIRIDDPPHHRGTVMVTKYEVVAGDTLSKLAQWFYGDATLYPVIAVPNGIVDPDDITVGQELLIPYITDRHTVAPGETLSGLAQHFYGDGTLFPVLAAANHITDPNVVRVGRSLLVPELGDVGHHTVVTGETLSGLVRRWYGEAQLYPVISFPNHITDPDHVEVGRVLIRPGLNYRHTVVAGDTLRALAEDHYGNAEMFAMIAAANHIADPDRITVGQVLFFPNLTDF</sequence>
<name>A0AA46X1U2_RHORH</name>
<feature type="domain" description="LysM" evidence="1">
    <location>
        <begin position="22"/>
        <end position="69"/>
    </location>
</feature>
<dbReference type="CDD" id="cd00118">
    <property type="entry name" value="LysM"/>
    <property type="match status" value="4"/>
</dbReference>
<protein>
    <submittedName>
        <fullName evidence="2">LysM peptidoglycan-binding domain-containing protein</fullName>
    </submittedName>
</protein>
<dbReference type="InterPro" id="IPR036779">
    <property type="entry name" value="LysM_dom_sf"/>
</dbReference>
<dbReference type="SUPFAM" id="SSF54106">
    <property type="entry name" value="LysM domain"/>
    <property type="match status" value="3"/>
</dbReference>
<dbReference type="PROSITE" id="PS51782">
    <property type="entry name" value="LYSM"/>
    <property type="match status" value="3"/>
</dbReference>
<dbReference type="AlphaFoldDB" id="A0AA46X1U2"/>
<organism evidence="2 3">
    <name type="scientific">Rhodococcus rhodochrous</name>
    <dbReference type="NCBI Taxonomy" id="1829"/>
    <lineage>
        <taxon>Bacteria</taxon>
        <taxon>Bacillati</taxon>
        <taxon>Actinomycetota</taxon>
        <taxon>Actinomycetes</taxon>
        <taxon>Mycobacteriales</taxon>
        <taxon>Nocardiaceae</taxon>
        <taxon>Rhodococcus</taxon>
    </lineage>
</organism>
<evidence type="ECO:0000313" key="2">
    <source>
        <dbReference type="EMBL" id="UZF47622.1"/>
    </source>
</evidence>
<dbReference type="PANTHER" id="PTHR34700">
    <property type="entry name" value="POTASSIUM BINDING PROTEIN KBP"/>
    <property type="match status" value="1"/>
</dbReference>
<evidence type="ECO:0000313" key="3">
    <source>
        <dbReference type="Proteomes" id="UP001162740"/>
    </source>
</evidence>
<dbReference type="InterPro" id="IPR018392">
    <property type="entry name" value="LysM"/>
</dbReference>
<dbReference type="EMBL" id="CP083974">
    <property type="protein sequence ID" value="UZF47622.1"/>
    <property type="molecule type" value="Genomic_DNA"/>
</dbReference>
<dbReference type="Proteomes" id="UP001162740">
    <property type="component" value="Chromosome"/>
</dbReference>
<evidence type="ECO:0000259" key="1">
    <source>
        <dbReference type="PROSITE" id="PS51782"/>
    </source>
</evidence>
<feature type="domain" description="LysM" evidence="1">
    <location>
        <begin position="180"/>
        <end position="227"/>
    </location>
</feature>
<dbReference type="Pfam" id="PF01476">
    <property type="entry name" value="LysM"/>
    <property type="match status" value="3"/>
</dbReference>
<proteinExistence type="predicted"/>
<dbReference type="Gene3D" id="3.10.350.10">
    <property type="entry name" value="LysM domain"/>
    <property type="match status" value="3"/>
</dbReference>
<dbReference type="RefSeq" id="WP_229582157.1">
    <property type="nucleotide sequence ID" value="NZ_CP083974.1"/>
</dbReference>
<reference evidence="2 3" key="1">
    <citation type="journal article" date="2021" name="Front. Microbiol.">
        <title>Bacterial Transformation of Aromatic Monomers in Softwood Black Liquor.</title>
        <authorList>
            <person name="Navas L.E."/>
            <person name="Dexter G."/>
            <person name="Liu J."/>
            <person name="Levy-Booth D."/>
            <person name="Cho M."/>
            <person name="Jang S.K."/>
            <person name="Mansfield S.D."/>
            <person name="Renneckar S."/>
            <person name="Mohn W.W."/>
            <person name="Eltis L.D."/>
        </authorList>
    </citation>
    <scope>NUCLEOTIDE SEQUENCE [LARGE SCALE GENOMIC DNA]</scope>
    <source>
        <strain evidence="2 3">GD02</strain>
    </source>
</reference>
<dbReference type="SMART" id="SM00257">
    <property type="entry name" value="LysM"/>
    <property type="match status" value="4"/>
</dbReference>
<dbReference type="InterPro" id="IPR052196">
    <property type="entry name" value="Bact_Kbp"/>
</dbReference>